<dbReference type="EMBL" id="CP003923">
    <property type="protein sequence ID" value="AIC92850.1"/>
    <property type="molecule type" value="Genomic_DNA"/>
</dbReference>
<dbReference type="HOGENOM" id="CLU_3004525_0_0_9"/>
<evidence type="ECO:0000313" key="2">
    <source>
        <dbReference type="Proteomes" id="UP000027142"/>
    </source>
</evidence>
<dbReference type="OrthoDB" id="2932515at2"/>
<reference evidence="1 2" key="1">
    <citation type="journal article" date="2014" name="Gene">
        <title>A comparative genomic analysis of the alkalitolerant soil bacterium Bacillus lehensis G1.</title>
        <authorList>
            <person name="Noor Y.M."/>
            <person name="Samsulrizal N.H."/>
            <person name="Jema'on N.A."/>
            <person name="Low K.O."/>
            <person name="Ramli A.N."/>
            <person name="Alias N.I."/>
            <person name="Damis S.I."/>
            <person name="Fuzi S.F."/>
            <person name="Isa M.N."/>
            <person name="Murad A.M."/>
            <person name="Raih M.F."/>
            <person name="Bakar F.D."/>
            <person name="Najimudin N."/>
            <person name="Mahadi N.M."/>
            <person name="Illias R.M."/>
        </authorList>
    </citation>
    <scope>NUCLEOTIDE SEQUENCE [LARGE SCALE GENOMIC DNA]</scope>
    <source>
        <strain evidence="1 2">G1</strain>
    </source>
</reference>
<protein>
    <submittedName>
        <fullName evidence="1">Uncharacterized protein</fullName>
    </submittedName>
</protein>
<accession>A0A060LS42</accession>
<dbReference type="PATRIC" id="fig|1246626.3.peg.225"/>
<dbReference type="AlphaFoldDB" id="A0A060LS42"/>
<keyword evidence="2" id="KW-1185">Reference proteome</keyword>
<evidence type="ECO:0000313" key="1">
    <source>
        <dbReference type="EMBL" id="AIC92850.1"/>
    </source>
</evidence>
<gene>
    <name evidence="1" type="ORF">BleG1_0242</name>
</gene>
<dbReference type="KEGG" id="ble:BleG1_0242"/>
<organism evidence="1 2">
    <name type="scientific">Shouchella lehensis G1</name>
    <dbReference type="NCBI Taxonomy" id="1246626"/>
    <lineage>
        <taxon>Bacteria</taxon>
        <taxon>Bacillati</taxon>
        <taxon>Bacillota</taxon>
        <taxon>Bacilli</taxon>
        <taxon>Bacillales</taxon>
        <taxon>Bacillaceae</taxon>
        <taxon>Shouchella</taxon>
    </lineage>
</organism>
<proteinExistence type="predicted"/>
<dbReference type="STRING" id="1246626.BleG1_0242"/>
<name>A0A060LS42_9BACI</name>
<dbReference type="Proteomes" id="UP000027142">
    <property type="component" value="Chromosome"/>
</dbReference>
<dbReference type="RefSeq" id="WP_158318475.1">
    <property type="nucleotide sequence ID" value="NZ_CP003923.1"/>
</dbReference>
<sequence length="56" mass="6739">MKLHLKYDEFSPTRKKVLEKKDSLNDYFCHPLIHKQIHGNQTYVELDKQRLGYHPG</sequence>